<reference evidence="2 3" key="1">
    <citation type="submission" date="2018-04" db="EMBL/GenBank/DDBJ databases">
        <title>Complete genome uncultured novel isolate.</title>
        <authorList>
            <person name="Merlino G."/>
        </authorList>
    </citation>
    <scope>NUCLEOTIDE SEQUENCE [LARGE SCALE GENOMIC DNA]</scope>
    <source>
        <strain evidence="3">R1DC9</strain>
    </source>
</reference>
<dbReference type="KEGG" id="fpf:DCC35_03065"/>
<evidence type="ECO:0000256" key="1">
    <source>
        <dbReference type="SAM" id="Phobius"/>
    </source>
</evidence>
<keyword evidence="1" id="KW-1133">Transmembrane helix</keyword>
<dbReference type="RefSeq" id="WP_137089404.1">
    <property type="nucleotide sequence ID" value="NZ_CP028923.1"/>
</dbReference>
<sequence>MQKYLLGLGGLSLLCILTLFFLHSVYPQTGLDLRQSYLVFFFALITFFIHSFVVKVGDDKQVGIFFMGGVVVKLIFTILLMLVIKFLDPAHFTNKMIYLAVLYLLYTMYEVGSLIKVLNK</sequence>
<feature type="transmembrane region" description="Helical" evidence="1">
    <location>
        <begin position="64"/>
        <end position="84"/>
    </location>
</feature>
<feature type="transmembrane region" description="Helical" evidence="1">
    <location>
        <begin position="96"/>
        <end position="118"/>
    </location>
</feature>
<evidence type="ECO:0000313" key="2">
    <source>
        <dbReference type="EMBL" id="QCK13810.1"/>
    </source>
</evidence>
<protein>
    <submittedName>
        <fullName evidence="2">Uncharacterized protein</fullName>
    </submittedName>
</protein>
<dbReference type="Proteomes" id="UP000298616">
    <property type="component" value="Chromosome"/>
</dbReference>
<keyword evidence="1" id="KW-0812">Transmembrane</keyword>
<keyword evidence="1" id="KW-0472">Membrane</keyword>
<feature type="transmembrane region" description="Helical" evidence="1">
    <location>
        <begin position="37"/>
        <end position="57"/>
    </location>
</feature>
<evidence type="ECO:0000313" key="3">
    <source>
        <dbReference type="Proteomes" id="UP000298616"/>
    </source>
</evidence>
<organism evidence="2 3">
    <name type="scientific">Mangrovivirga cuniculi</name>
    <dbReference type="NCBI Taxonomy" id="2715131"/>
    <lineage>
        <taxon>Bacteria</taxon>
        <taxon>Pseudomonadati</taxon>
        <taxon>Bacteroidota</taxon>
        <taxon>Cytophagia</taxon>
        <taxon>Cytophagales</taxon>
        <taxon>Mangrovivirgaceae</taxon>
        <taxon>Mangrovivirga</taxon>
    </lineage>
</organism>
<dbReference type="EMBL" id="CP028923">
    <property type="protein sequence ID" value="QCK13810.1"/>
    <property type="molecule type" value="Genomic_DNA"/>
</dbReference>
<dbReference type="AlphaFoldDB" id="A0A4D7JK29"/>
<accession>A0A4D7JK29</accession>
<keyword evidence="3" id="KW-1185">Reference proteome</keyword>
<proteinExistence type="predicted"/>
<gene>
    <name evidence="2" type="ORF">DCC35_03065</name>
</gene>
<name>A0A4D7JK29_9BACT</name>